<evidence type="ECO:0000256" key="4">
    <source>
        <dbReference type="ARBA" id="ARBA00022723"/>
    </source>
</evidence>
<evidence type="ECO:0000256" key="3">
    <source>
        <dbReference type="ARBA" id="ARBA00011233"/>
    </source>
</evidence>
<dbReference type="Pfam" id="PF22633">
    <property type="entry name" value="F5_F8_type_C_2"/>
    <property type="match status" value="1"/>
</dbReference>
<evidence type="ECO:0000256" key="1">
    <source>
        <dbReference type="ARBA" id="ARBA00002219"/>
    </source>
</evidence>
<keyword evidence="7" id="KW-1015">Disulfide bond</keyword>
<name>A0ABY7EY76_MYAAR</name>
<sequence>MMISYCFIQTVLAIYVQSIPRTSFNMSFEIMSARVIVTIFGLNTLLSINCQSFFSVLNFHSELVAPLNGNISTMYYVGVSFTYCKTMFEETNNSYNVMNYKRLYTLCEIHGNTGANGETTLDSDALGSVTIFKYRTESGNLALDKHAKQSSQSAQDSASVAGLAVDGDKTTDYHKKINDSVWIFHCSHTAKNTTGQWWMVDLEDMFQVSDIVVWGRVDCCWDDKIKGLMAAVGVGVTGMQPCGEPIQGPSSENPFNFTCTPSLIGSGLPMSIKTNCSSEFTFALVAFQCKRKLTTMTNTRHSDVDKQGSKNLALHKHAQHISQFAFHPEAIAELAVDGDKTTNFFGGRYSFHCSHTAGEKRIKGLKAAVGVGVTSMQQCGVQFQGS</sequence>
<feature type="non-terminal residue" evidence="9">
    <location>
        <position position="386"/>
    </location>
</feature>
<reference evidence="9" key="1">
    <citation type="submission" date="2022-11" db="EMBL/GenBank/DDBJ databases">
        <title>Centuries of genome instability and evolution in soft-shell clam transmissible cancer (bioRxiv).</title>
        <authorList>
            <person name="Hart S.F.M."/>
            <person name="Yonemitsu M.A."/>
            <person name="Giersch R.M."/>
            <person name="Beal B.F."/>
            <person name="Arriagada G."/>
            <person name="Davis B.W."/>
            <person name="Ostrander E.A."/>
            <person name="Goff S.P."/>
            <person name="Metzger M.J."/>
        </authorList>
    </citation>
    <scope>NUCLEOTIDE SEQUENCE</scope>
    <source>
        <strain evidence="9">MELC-2E11</strain>
        <tissue evidence="9">Siphon/mantle</tissue>
    </source>
</reference>
<comment type="similarity">
    <text evidence="2">Belongs to the fucolectin family.</text>
</comment>
<organism evidence="9 10">
    <name type="scientific">Mya arenaria</name>
    <name type="common">Soft-shell clam</name>
    <dbReference type="NCBI Taxonomy" id="6604"/>
    <lineage>
        <taxon>Eukaryota</taxon>
        <taxon>Metazoa</taxon>
        <taxon>Spiralia</taxon>
        <taxon>Lophotrochozoa</taxon>
        <taxon>Mollusca</taxon>
        <taxon>Bivalvia</taxon>
        <taxon>Autobranchia</taxon>
        <taxon>Heteroconchia</taxon>
        <taxon>Euheterodonta</taxon>
        <taxon>Imparidentia</taxon>
        <taxon>Neoheterodontei</taxon>
        <taxon>Myida</taxon>
        <taxon>Myoidea</taxon>
        <taxon>Myidae</taxon>
        <taxon>Mya</taxon>
    </lineage>
</organism>
<evidence type="ECO:0000256" key="7">
    <source>
        <dbReference type="ARBA" id="ARBA00023157"/>
    </source>
</evidence>
<evidence type="ECO:0000259" key="8">
    <source>
        <dbReference type="SMART" id="SM00607"/>
    </source>
</evidence>
<dbReference type="PANTHER" id="PTHR45713">
    <property type="entry name" value="FTP DOMAIN-CONTAINING PROTEIN"/>
    <property type="match status" value="1"/>
</dbReference>
<protein>
    <recommendedName>
        <fullName evidence="8">Fucolectin tachylectin-4 pentraxin-1 domain-containing protein</fullName>
    </recommendedName>
</protein>
<dbReference type="InterPro" id="IPR051941">
    <property type="entry name" value="BG_Antigen-Binding_Lectin"/>
</dbReference>
<keyword evidence="6" id="KW-0106">Calcium</keyword>
<evidence type="ECO:0000256" key="2">
    <source>
        <dbReference type="ARBA" id="ARBA00010147"/>
    </source>
</evidence>
<keyword evidence="10" id="KW-1185">Reference proteome</keyword>
<keyword evidence="4" id="KW-0479">Metal-binding</keyword>
<feature type="domain" description="Fucolectin tachylectin-4 pentraxin-1" evidence="8">
    <location>
        <begin position="138"/>
        <end position="288"/>
    </location>
</feature>
<comment type="subunit">
    <text evidence="3">Homotrimer.</text>
</comment>
<evidence type="ECO:0000313" key="10">
    <source>
        <dbReference type="Proteomes" id="UP001164746"/>
    </source>
</evidence>
<evidence type="ECO:0000313" key="9">
    <source>
        <dbReference type="EMBL" id="WAR14267.1"/>
    </source>
</evidence>
<dbReference type="Proteomes" id="UP001164746">
    <property type="component" value="Chromosome 9"/>
</dbReference>
<dbReference type="SUPFAM" id="SSF49785">
    <property type="entry name" value="Galactose-binding domain-like"/>
    <property type="match status" value="1"/>
</dbReference>
<comment type="function">
    <text evidence="1">Acts as a defensive agent. Recognizes blood group fucosylated oligosaccharides including A, B, H and Lewis B-type antigens. Does not recognize Lewis A antigen and has low affinity for monovalent haptens.</text>
</comment>
<dbReference type="PANTHER" id="PTHR45713:SF6">
    <property type="entry name" value="F5_8 TYPE C DOMAIN-CONTAINING PROTEIN"/>
    <property type="match status" value="1"/>
</dbReference>
<dbReference type="InterPro" id="IPR006585">
    <property type="entry name" value="FTP1"/>
</dbReference>
<dbReference type="InterPro" id="IPR008979">
    <property type="entry name" value="Galactose-bd-like_sf"/>
</dbReference>
<gene>
    <name evidence="9" type="ORF">MAR_004372</name>
</gene>
<proteinExistence type="inferred from homology"/>
<dbReference type="SMART" id="SM00607">
    <property type="entry name" value="FTP"/>
    <property type="match status" value="1"/>
</dbReference>
<evidence type="ECO:0000256" key="6">
    <source>
        <dbReference type="ARBA" id="ARBA00022837"/>
    </source>
</evidence>
<dbReference type="Gene3D" id="2.60.120.260">
    <property type="entry name" value="Galactose-binding domain-like"/>
    <property type="match status" value="2"/>
</dbReference>
<accession>A0ABY7EY76</accession>
<evidence type="ECO:0000256" key="5">
    <source>
        <dbReference type="ARBA" id="ARBA00022734"/>
    </source>
</evidence>
<dbReference type="EMBL" id="CP111020">
    <property type="protein sequence ID" value="WAR14267.1"/>
    <property type="molecule type" value="Genomic_DNA"/>
</dbReference>
<keyword evidence="5" id="KW-0430">Lectin</keyword>